<evidence type="ECO:0000313" key="2">
    <source>
        <dbReference type="Proteomes" id="UP000663874"/>
    </source>
</evidence>
<dbReference type="EMBL" id="CAJOBE010006631">
    <property type="protein sequence ID" value="CAF4012478.1"/>
    <property type="molecule type" value="Genomic_DNA"/>
</dbReference>
<feature type="non-terminal residue" evidence="1">
    <location>
        <position position="1"/>
    </location>
</feature>
<dbReference type="AlphaFoldDB" id="A0A819P8J3"/>
<protein>
    <submittedName>
        <fullName evidence="1">Uncharacterized protein</fullName>
    </submittedName>
</protein>
<name>A0A819P8J3_9BILA</name>
<evidence type="ECO:0000313" key="1">
    <source>
        <dbReference type="EMBL" id="CAF4012478.1"/>
    </source>
</evidence>
<comment type="caution">
    <text evidence="1">The sequence shown here is derived from an EMBL/GenBank/DDBJ whole genome shotgun (WGS) entry which is preliminary data.</text>
</comment>
<accession>A0A819P8J3</accession>
<organism evidence="1 2">
    <name type="scientific">Rotaria sordida</name>
    <dbReference type="NCBI Taxonomy" id="392033"/>
    <lineage>
        <taxon>Eukaryota</taxon>
        <taxon>Metazoa</taxon>
        <taxon>Spiralia</taxon>
        <taxon>Gnathifera</taxon>
        <taxon>Rotifera</taxon>
        <taxon>Eurotatoria</taxon>
        <taxon>Bdelloidea</taxon>
        <taxon>Philodinida</taxon>
        <taxon>Philodinidae</taxon>
        <taxon>Rotaria</taxon>
    </lineage>
</organism>
<sequence>MNKKDVYDVSVLPDNIFTLKGEEFFHAIRSLVGEVICNILQIQMIDSAQNFLNTVDVFEIFKYDSEEIDNIKTKSCFKMRNGEYIIRTGVLNNMTYLKTILKKKIEEQHSFTNDLQKERYYELIDQNSMLQSLIDWYSQNQFTNNYSNKKHLFVSSFIDTITKNIVTSKQGYRYDDSVKDFALVLYILGGKQCYDFIRINIIGALPNLTTINKLISNADSILTEGQFRFAALKEYLDTVNVRFGFCAEDCTGVIKKVKYDVTTNSFIGFVTKLSNGVPIRDCYQTDSFEQLKFWFDNIEKASLLNIHMFQPIPQSNQANAPASFLISAYGVDSTSTAIDIINRWIYLFNNCIQNQIRIIGFSTDIDKIGFNSYKMAVDLIKPLNVIPILKEYHILELDSLSKYTFSQLNAKSKMIDSSIISTTYSKSSLHSELDTDDEEYDEDDYLNNNDEFISNIYEDSQSLNDSFDDDDEEEENMNSIKTDFDGIKILDHIKMEQKDRYFKIKINDKVKYMHKQTACWILTNDNEKLSSDRLSRVIQTNK</sequence>
<proteinExistence type="predicted"/>
<gene>
    <name evidence="1" type="ORF">FNK824_LOCUS26584</name>
</gene>
<reference evidence="1" key="1">
    <citation type="submission" date="2021-02" db="EMBL/GenBank/DDBJ databases">
        <authorList>
            <person name="Nowell W R."/>
        </authorList>
    </citation>
    <scope>NUCLEOTIDE SEQUENCE</scope>
</reference>
<dbReference type="Proteomes" id="UP000663874">
    <property type="component" value="Unassembled WGS sequence"/>
</dbReference>